<dbReference type="GO" id="GO:0016747">
    <property type="term" value="F:acyltransferase activity, transferring groups other than amino-acyl groups"/>
    <property type="evidence" value="ECO:0007669"/>
    <property type="project" value="InterPro"/>
</dbReference>
<dbReference type="EMBL" id="FNHP01000002">
    <property type="protein sequence ID" value="SDM11798.1"/>
    <property type="molecule type" value="Genomic_DNA"/>
</dbReference>
<sequence length="96" mass="10779">MRHYTVSDHPQQGRFEARSDDGVLAGFADYRCTGGTLTLPHTVVQPAFEGRGVGSQLARHAFDTARREGLRVEPVCSFMARWAERHPEVQDLLQRA</sequence>
<dbReference type="Proteomes" id="UP000198552">
    <property type="component" value="Unassembled WGS sequence"/>
</dbReference>
<organism evidence="3 4">
    <name type="scientific">Oryzisolibacter propanilivorax</name>
    <dbReference type="NCBI Taxonomy" id="1527607"/>
    <lineage>
        <taxon>Bacteria</taxon>
        <taxon>Pseudomonadati</taxon>
        <taxon>Pseudomonadota</taxon>
        <taxon>Betaproteobacteria</taxon>
        <taxon>Burkholderiales</taxon>
        <taxon>Comamonadaceae</taxon>
        <taxon>Oryzisolibacter</taxon>
    </lineage>
</organism>
<keyword evidence="4" id="KW-1185">Reference proteome</keyword>
<dbReference type="InterPro" id="IPR031165">
    <property type="entry name" value="GNAT_YJDJ"/>
</dbReference>
<protein>
    <submittedName>
        <fullName evidence="3">Uncharacterized protein</fullName>
    </submittedName>
</protein>
<name>A0A1G9QLB7_9BURK</name>
<dbReference type="PROSITE" id="PS51729">
    <property type="entry name" value="GNAT_YJDJ"/>
    <property type="match status" value="1"/>
</dbReference>
<evidence type="ECO:0000313" key="4">
    <source>
        <dbReference type="Proteomes" id="UP000198552"/>
    </source>
</evidence>
<feature type="domain" description="N-acetyltransferase" evidence="2">
    <location>
        <begin position="7"/>
        <end position="94"/>
    </location>
</feature>
<dbReference type="PANTHER" id="PTHR31435:SF10">
    <property type="entry name" value="BSR4717 PROTEIN"/>
    <property type="match status" value="1"/>
</dbReference>
<reference evidence="4" key="1">
    <citation type="submission" date="2016-10" db="EMBL/GenBank/DDBJ databases">
        <authorList>
            <person name="Varghese N."/>
            <person name="Submissions S."/>
        </authorList>
    </citation>
    <scope>NUCLEOTIDE SEQUENCE [LARGE SCALE GENOMIC DNA]</scope>
    <source>
        <strain evidence="4">EPL6</strain>
    </source>
</reference>
<dbReference type="STRING" id="1527607.SAMN05428957_102408"/>
<dbReference type="PROSITE" id="PS51186">
    <property type="entry name" value="GNAT"/>
    <property type="match status" value="1"/>
</dbReference>
<dbReference type="InterPro" id="IPR016181">
    <property type="entry name" value="Acyl_CoA_acyltransferase"/>
</dbReference>
<dbReference type="Gene3D" id="3.40.630.30">
    <property type="match status" value="1"/>
</dbReference>
<proteinExistence type="predicted"/>
<dbReference type="CDD" id="cd04301">
    <property type="entry name" value="NAT_SF"/>
    <property type="match status" value="1"/>
</dbReference>
<dbReference type="InterPro" id="IPR000182">
    <property type="entry name" value="GNAT_dom"/>
</dbReference>
<evidence type="ECO:0000259" key="2">
    <source>
        <dbReference type="PROSITE" id="PS51729"/>
    </source>
</evidence>
<feature type="domain" description="N-acetyltransferase" evidence="1">
    <location>
        <begin position="1"/>
        <end position="96"/>
    </location>
</feature>
<accession>A0A1G9QLB7</accession>
<gene>
    <name evidence="3" type="ORF">SAMN05428957_102408</name>
</gene>
<dbReference type="AlphaFoldDB" id="A0A1G9QLB7"/>
<dbReference type="PANTHER" id="PTHR31435">
    <property type="entry name" value="PROTEIN NATD1"/>
    <property type="match status" value="1"/>
</dbReference>
<dbReference type="Pfam" id="PF14542">
    <property type="entry name" value="Acetyltransf_CG"/>
    <property type="match status" value="1"/>
</dbReference>
<dbReference type="InterPro" id="IPR045057">
    <property type="entry name" value="Gcn5-rel_NAT"/>
</dbReference>
<evidence type="ECO:0000259" key="1">
    <source>
        <dbReference type="PROSITE" id="PS51186"/>
    </source>
</evidence>
<evidence type="ECO:0000313" key="3">
    <source>
        <dbReference type="EMBL" id="SDM11798.1"/>
    </source>
</evidence>
<dbReference type="SUPFAM" id="SSF55729">
    <property type="entry name" value="Acyl-CoA N-acyltransferases (Nat)"/>
    <property type="match status" value="1"/>
</dbReference>